<keyword evidence="3" id="KW-0862">Zinc</keyword>
<dbReference type="Pfam" id="PF01116">
    <property type="entry name" value="F_bP_aldolase"/>
    <property type="match status" value="1"/>
</dbReference>
<dbReference type="PIRSF" id="PIRSF001359">
    <property type="entry name" value="F_bP_aldolase_II"/>
    <property type="match status" value="1"/>
</dbReference>
<feature type="binding site" evidence="3">
    <location>
        <position position="140"/>
    </location>
    <ligand>
        <name>Zn(2+)</name>
        <dbReference type="ChEBI" id="CHEBI:29105"/>
        <label>2</label>
    </ligand>
</feature>
<dbReference type="Proteomes" id="UP000015927">
    <property type="component" value="Chromosome"/>
</dbReference>
<evidence type="ECO:0000313" key="5">
    <source>
        <dbReference type="Proteomes" id="UP000015927"/>
    </source>
</evidence>
<dbReference type="GO" id="GO:0008270">
    <property type="term" value="F:zinc ion binding"/>
    <property type="evidence" value="ECO:0007669"/>
    <property type="project" value="InterPro"/>
</dbReference>
<dbReference type="GO" id="GO:0016832">
    <property type="term" value="F:aldehyde-lyase activity"/>
    <property type="evidence" value="ECO:0007669"/>
    <property type="project" value="InterPro"/>
</dbReference>
<dbReference type="EMBL" id="CP002391">
    <property type="protein sequence ID" value="EEQ66345.2"/>
    <property type="molecule type" value="Genomic_DNA"/>
</dbReference>
<reference evidence="4 5" key="1">
    <citation type="submission" date="2010-12" db="EMBL/GenBank/DDBJ databases">
        <title>The Genome Sequence of Lactobacillus paracasei subsp. paracasei strain 8700:2.</title>
        <authorList>
            <consortium name="The Broad Institute Genome Sequencing Platform"/>
            <person name="Ward D."/>
            <person name="Earl A."/>
            <person name="Feldgarden M."/>
            <person name="Young S.K."/>
            <person name="Gargeya S."/>
            <person name="Zeng Q."/>
            <person name="Alvarado L."/>
            <person name="Berlin A."/>
            <person name="Bochicchio J."/>
            <person name="Chapman S.B."/>
            <person name="Chen Z."/>
            <person name="Freedman E."/>
            <person name="Gellesch M."/>
            <person name="Goldberg J."/>
            <person name="Griggs A."/>
            <person name="Gujja S."/>
            <person name="Heilman E."/>
            <person name="Heiman D."/>
            <person name="Howarth C."/>
            <person name="Mehta T."/>
            <person name="Neiman D."/>
            <person name="Pearson M."/>
            <person name="Roberts A."/>
            <person name="Saif S."/>
            <person name="Shea T."/>
            <person name="Shenoy N."/>
            <person name="Sisk P."/>
            <person name="Stolte C."/>
            <person name="Sykes S."/>
            <person name="White J."/>
            <person name="Yandava C."/>
            <person name="Saulnier D."/>
            <person name="Haas B."/>
            <person name="Nusbaum C."/>
            <person name="Birren B."/>
        </authorList>
    </citation>
    <scope>NUCLEOTIDE SEQUENCE [LARGE SCALE GENOMIC DNA]</scope>
    <source>
        <strain evidence="4 5">8700:2</strain>
    </source>
</reference>
<dbReference type="InterPro" id="IPR050246">
    <property type="entry name" value="Class_II_FBP_aldolase"/>
</dbReference>
<feature type="binding site" evidence="3">
    <location>
        <position position="182"/>
    </location>
    <ligand>
        <name>Zn(2+)</name>
        <dbReference type="ChEBI" id="CHEBI:29105"/>
        <label>1</label>
        <note>catalytic</note>
    </ligand>
</feature>
<feature type="binding site" evidence="3">
    <location>
        <position position="210"/>
    </location>
    <ligand>
        <name>Zn(2+)</name>
        <dbReference type="ChEBI" id="CHEBI:29105"/>
        <label>1</label>
        <note>catalytic</note>
    </ligand>
</feature>
<evidence type="ECO:0000313" key="4">
    <source>
        <dbReference type="EMBL" id="EEQ66345.2"/>
    </source>
</evidence>
<sequence>MGKMALVSATSLVAPALADRYAIGHFNINGADWLETYLKVAQTTKTPIIVATSDRIIDFLGGFDYMARYVRFMMQALSVTVPVALHLDHGLSVDHVYQAIDAGYTSVMFDGSKLPIGENVALTKEVVAYAHAHHVSVEAEVGSVGGNENGLVNGIRYASVADAVEMASTGIDALAAALGSVHGDYVGRPNLNFERMAEIAAATKLPLVLHGASGILDDQIQQAIQLGTAKININTEVNTVWTSAVTKALQAKRSNHDPQPILTAGKQAIAYLVEAKMKAFHVLGKSTRLSSMS</sequence>
<dbReference type="NCBIfam" id="TIGR00167">
    <property type="entry name" value="cbbA"/>
    <property type="match status" value="1"/>
</dbReference>
<dbReference type="PROSITE" id="PS00602">
    <property type="entry name" value="ALDOLASE_CLASS_II_1"/>
    <property type="match status" value="1"/>
</dbReference>
<feature type="binding site" evidence="2">
    <location>
        <begin position="232"/>
        <end position="235"/>
    </location>
    <ligand>
        <name>dihydroxyacetone phosphate</name>
        <dbReference type="ChEBI" id="CHEBI:57642"/>
    </ligand>
</feature>
<evidence type="ECO:0000256" key="2">
    <source>
        <dbReference type="PIRSR" id="PIRSR001359-2"/>
    </source>
</evidence>
<comment type="cofactor">
    <cofactor evidence="3">
        <name>Zn(2+)</name>
        <dbReference type="ChEBI" id="CHEBI:29105"/>
    </cofactor>
    <text evidence="3">Binds 2 Zn(2+) ions per subunit. One is catalytic and the other provides a structural contribution.</text>
</comment>
<dbReference type="PANTHER" id="PTHR30304">
    <property type="entry name" value="D-TAGATOSE-1,6-BISPHOSPHATE ALDOLASE"/>
    <property type="match status" value="1"/>
</dbReference>
<dbReference type="InterPro" id="IPR000771">
    <property type="entry name" value="FBA_II"/>
</dbReference>
<feature type="binding site" evidence="2">
    <location>
        <begin position="211"/>
        <end position="213"/>
    </location>
    <ligand>
        <name>dihydroxyacetone phosphate</name>
        <dbReference type="ChEBI" id="CHEBI:57642"/>
    </ligand>
</feature>
<dbReference type="KEGG" id="lpi:LBPG_01794"/>
<evidence type="ECO:0000256" key="3">
    <source>
        <dbReference type="PIRSR" id="PIRSR001359-3"/>
    </source>
</evidence>
<keyword evidence="3" id="KW-0479">Metal-binding</keyword>
<feature type="binding site" evidence="2">
    <location>
        <position position="183"/>
    </location>
    <ligand>
        <name>dihydroxyacetone phosphate</name>
        <dbReference type="ChEBI" id="CHEBI:57642"/>
    </ligand>
</feature>
<protein>
    <submittedName>
        <fullName evidence="4">Fructose-bisphosphate aldolase</fullName>
    </submittedName>
</protein>
<proteinExistence type="predicted"/>
<dbReference type="Gene3D" id="3.20.20.70">
    <property type="entry name" value="Aldolase class I"/>
    <property type="match status" value="1"/>
</dbReference>
<dbReference type="PANTHER" id="PTHR30304:SF0">
    <property type="entry name" value="D-TAGATOSE-1,6-BISPHOSPHATE ALDOLASE SUBUNIT GATY-RELATED"/>
    <property type="match status" value="1"/>
</dbReference>
<name>A0A826HV34_LACPA</name>
<dbReference type="CDD" id="cd00947">
    <property type="entry name" value="TBP_aldolase_IIB"/>
    <property type="match status" value="1"/>
</dbReference>
<evidence type="ECO:0000256" key="1">
    <source>
        <dbReference type="PIRSR" id="PIRSR001359-1"/>
    </source>
</evidence>
<dbReference type="SUPFAM" id="SSF51569">
    <property type="entry name" value="Aldolase"/>
    <property type="match status" value="1"/>
</dbReference>
<feature type="active site" description="Proton donor" evidence="1">
    <location>
        <position position="88"/>
    </location>
</feature>
<feature type="binding site" evidence="3">
    <location>
        <position position="110"/>
    </location>
    <ligand>
        <name>Zn(2+)</name>
        <dbReference type="ChEBI" id="CHEBI:29105"/>
        <label>2</label>
    </ligand>
</feature>
<dbReference type="AlphaFoldDB" id="A0A826HV34"/>
<dbReference type="InterPro" id="IPR013785">
    <property type="entry name" value="Aldolase_TIM"/>
</dbReference>
<accession>A0A826HV34</accession>
<organism evidence="4 5">
    <name type="scientific">Lacticaseibacillus paracasei subsp. paracasei 8700:2</name>
    <dbReference type="NCBI Taxonomy" id="537973"/>
    <lineage>
        <taxon>Bacteria</taxon>
        <taxon>Bacillati</taxon>
        <taxon>Bacillota</taxon>
        <taxon>Bacilli</taxon>
        <taxon>Lactobacillales</taxon>
        <taxon>Lactobacillaceae</taxon>
        <taxon>Lacticaseibacillus</taxon>
    </lineage>
</organism>
<gene>
    <name evidence="4" type="ORF">LBPG_01794</name>
</gene>
<dbReference type="GO" id="GO:0005975">
    <property type="term" value="P:carbohydrate metabolic process"/>
    <property type="evidence" value="ECO:0007669"/>
    <property type="project" value="InterPro"/>
</dbReference>
<dbReference type="PROSITE" id="PS00806">
    <property type="entry name" value="ALDOLASE_CLASS_II_2"/>
    <property type="match status" value="1"/>
</dbReference>
<feature type="binding site" evidence="3">
    <location>
        <position position="89"/>
    </location>
    <ligand>
        <name>Zn(2+)</name>
        <dbReference type="ChEBI" id="CHEBI:29105"/>
        <label>1</label>
        <note>catalytic</note>
    </ligand>
</feature>